<accession>A0A8B7ZF01</accession>
<dbReference type="Gene3D" id="3.90.1750.10">
    <property type="entry name" value="Hect, E3 ligase catalytic domains"/>
    <property type="match status" value="1"/>
</dbReference>
<dbReference type="InterPro" id="IPR035983">
    <property type="entry name" value="Hect_E3_ubiquitin_ligase"/>
</dbReference>
<evidence type="ECO:0000313" key="1">
    <source>
        <dbReference type="Proteomes" id="UP000694845"/>
    </source>
</evidence>
<dbReference type="Proteomes" id="UP000694845">
    <property type="component" value="Unplaced"/>
</dbReference>
<evidence type="ECO:0000313" key="2">
    <source>
        <dbReference type="RefSeq" id="XP_022104214.1"/>
    </source>
</evidence>
<name>A0A8B7ZF01_ACAPL</name>
<dbReference type="AlphaFoldDB" id="A0A8B7ZF01"/>
<proteinExistence type="predicted"/>
<dbReference type="GeneID" id="110986561"/>
<dbReference type="OrthoDB" id="5986535at2759"/>
<keyword evidence="1" id="KW-1185">Reference proteome</keyword>
<dbReference type="GO" id="GO:0004842">
    <property type="term" value="F:ubiquitin-protein transferase activity"/>
    <property type="evidence" value="ECO:0007669"/>
    <property type="project" value="InterPro"/>
</dbReference>
<reference evidence="2" key="1">
    <citation type="submission" date="2025-08" db="UniProtKB">
        <authorList>
            <consortium name="RefSeq"/>
        </authorList>
    </citation>
    <scope>IDENTIFICATION</scope>
</reference>
<gene>
    <name evidence="2" type="primary">LOC110986561</name>
</gene>
<dbReference type="KEGG" id="aplc:110986561"/>
<organism evidence="1 2">
    <name type="scientific">Acanthaster planci</name>
    <name type="common">Crown-of-thorns starfish</name>
    <dbReference type="NCBI Taxonomy" id="133434"/>
    <lineage>
        <taxon>Eukaryota</taxon>
        <taxon>Metazoa</taxon>
        <taxon>Echinodermata</taxon>
        <taxon>Eleutherozoa</taxon>
        <taxon>Asterozoa</taxon>
        <taxon>Asteroidea</taxon>
        <taxon>Valvatacea</taxon>
        <taxon>Valvatida</taxon>
        <taxon>Acanthasteridae</taxon>
        <taxon>Acanthaster</taxon>
    </lineage>
</organism>
<dbReference type="SUPFAM" id="SSF56204">
    <property type="entry name" value="Hect, E3 ligase catalytic domain"/>
    <property type="match status" value="1"/>
</dbReference>
<sequence>MTKAFLTLNLAKINQEPDVLDIIRAFRQVVVEGRTLNCTNEATDDYEGDTYDIMISRSDIFNSMVDEFSAPTHNARLPLKVDFMGDRGHDLGGPERSSCASPWHKYLNGLHPVQTTPENLIAPMYPPLS</sequence>
<protein>
    <submittedName>
        <fullName evidence="2">Uncharacterized protein LOC110986561</fullName>
    </submittedName>
</protein>
<dbReference type="RefSeq" id="XP_022104214.1">
    <property type="nucleotide sequence ID" value="XM_022248522.1"/>
</dbReference>